<evidence type="ECO:0000256" key="1">
    <source>
        <dbReference type="ARBA" id="ARBA00022737"/>
    </source>
</evidence>
<keyword evidence="1" id="KW-0677">Repeat</keyword>
<evidence type="ECO:0008006" key="5">
    <source>
        <dbReference type="Google" id="ProtNLM"/>
    </source>
</evidence>
<dbReference type="SUPFAM" id="SSF82185">
    <property type="entry name" value="Histone H3 K4-specific methyltransferase SET7/9 N-terminal domain"/>
    <property type="match status" value="1"/>
</dbReference>
<dbReference type="Gene3D" id="2.20.110.10">
    <property type="entry name" value="Histone H3 K4-specific methyltransferase SET7/9 N-terminal domain"/>
    <property type="match status" value="3"/>
</dbReference>
<dbReference type="PANTHER" id="PTHR43215">
    <property type="entry name" value="RADIAL SPOKE HEAD 1 HOMOLOG"/>
    <property type="match status" value="1"/>
</dbReference>
<sequence>MTISKRTLIIYLVSLGAFILAVFYFIKTNELRRALKLSEENRDSIIYALNQRSKKMSELDSLLLTGDYNSALKGYKDQLASSDSSSFDLIQQRIELTKKFIQQSRRVVNVDSVNQDTISMDTLAENTRRPTAEEIRNYDSLSFALRKYQIQLDRLKSQLQKKSYGEYLTFSSKKGNSVHYVGQVQNGKANGHGIALLNTGSRYEGEWKDNLRHGEGKFYWPDGEYYIGEYKDDLRSGVGTYYWPNGEKFVGEWQNDQRSGQGTFYNEKGEIVAKGVWKKDELVRVEEK</sequence>
<keyword evidence="4" id="KW-1185">Reference proteome</keyword>
<reference evidence="3 4" key="1">
    <citation type="submission" date="2020-04" db="EMBL/GenBank/DDBJ databases">
        <title>Flammeovirgaceae bacterium KN852 isolated from deep sea.</title>
        <authorList>
            <person name="Zhang D.-C."/>
        </authorList>
    </citation>
    <scope>NUCLEOTIDE SEQUENCE [LARGE SCALE GENOMIC DNA]</scope>
    <source>
        <strain evidence="3 4">KN852</strain>
    </source>
</reference>
<evidence type="ECO:0000313" key="3">
    <source>
        <dbReference type="EMBL" id="NMM47860.1"/>
    </source>
</evidence>
<evidence type="ECO:0000313" key="4">
    <source>
        <dbReference type="Proteomes" id="UP000559010"/>
    </source>
</evidence>
<keyword evidence="2" id="KW-0812">Transmembrane</keyword>
<protein>
    <recommendedName>
        <fullName evidence="5">MORN repeat protein</fullName>
    </recommendedName>
</protein>
<dbReference type="RefSeq" id="WP_169678808.1">
    <property type="nucleotide sequence ID" value="NZ_JABBNU010000003.1"/>
</dbReference>
<dbReference type="SMART" id="SM00698">
    <property type="entry name" value="MORN"/>
    <property type="match status" value="3"/>
</dbReference>
<dbReference type="InterPro" id="IPR003409">
    <property type="entry name" value="MORN"/>
</dbReference>
<organism evidence="3 4">
    <name type="scientific">Marinigracilibium pacificum</name>
    <dbReference type="NCBI Taxonomy" id="2729599"/>
    <lineage>
        <taxon>Bacteria</taxon>
        <taxon>Pseudomonadati</taxon>
        <taxon>Bacteroidota</taxon>
        <taxon>Cytophagia</taxon>
        <taxon>Cytophagales</taxon>
        <taxon>Flammeovirgaceae</taxon>
        <taxon>Marinigracilibium</taxon>
    </lineage>
</organism>
<name>A0A848IZY5_9BACT</name>
<comment type="caution">
    <text evidence="3">The sequence shown here is derived from an EMBL/GenBank/DDBJ whole genome shotgun (WGS) entry which is preliminary data.</text>
</comment>
<proteinExistence type="predicted"/>
<dbReference type="AlphaFoldDB" id="A0A848IZY5"/>
<accession>A0A848IZY5</accession>
<keyword evidence="2" id="KW-0472">Membrane</keyword>
<keyword evidence="2" id="KW-1133">Transmembrane helix</keyword>
<gene>
    <name evidence="3" type="ORF">HH304_05565</name>
</gene>
<evidence type="ECO:0000256" key="2">
    <source>
        <dbReference type="SAM" id="Phobius"/>
    </source>
</evidence>
<dbReference type="EMBL" id="JABBNU010000003">
    <property type="protein sequence ID" value="NMM47860.1"/>
    <property type="molecule type" value="Genomic_DNA"/>
</dbReference>
<dbReference type="Pfam" id="PF02493">
    <property type="entry name" value="MORN"/>
    <property type="match status" value="4"/>
</dbReference>
<feature type="transmembrane region" description="Helical" evidence="2">
    <location>
        <begin position="7"/>
        <end position="26"/>
    </location>
</feature>
<dbReference type="PANTHER" id="PTHR43215:SF14">
    <property type="entry name" value="RADIAL SPOKE HEAD 1 HOMOLOG"/>
    <property type="match status" value="1"/>
</dbReference>
<dbReference type="Proteomes" id="UP000559010">
    <property type="component" value="Unassembled WGS sequence"/>
</dbReference>